<evidence type="ECO:0000256" key="1">
    <source>
        <dbReference type="PROSITE-ProRule" id="PRU00221"/>
    </source>
</evidence>
<dbReference type="Gene3D" id="2.130.10.10">
    <property type="entry name" value="YVTN repeat-like/Quinoprotein amine dehydrogenase"/>
    <property type="match status" value="3"/>
</dbReference>
<organism evidence="4 5">
    <name type="scientific">Aquilegia coerulea</name>
    <name type="common">Rocky mountain columbine</name>
    <dbReference type="NCBI Taxonomy" id="218851"/>
    <lineage>
        <taxon>Eukaryota</taxon>
        <taxon>Viridiplantae</taxon>
        <taxon>Streptophyta</taxon>
        <taxon>Embryophyta</taxon>
        <taxon>Tracheophyta</taxon>
        <taxon>Spermatophyta</taxon>
        <taxon>Magnoliopsida</taxon>
        <taxon>Ranunculales</taxon>
        <taxon>Ranunculaceae</taxon>
        <taxon>Thalictroideae</taxon>
        <taxon>Aquilegia</taxon>
    </lineage>
</organism>
<dbReference type="Proteomes" id="UP000230069">
    <property type="component" value="Unassembled WGS sequence"/>
</dbReference>
<dbReference type="InterPro" id="IPR052208">
    <property type="entry name" value="DmX-like/RAVE_component"/>
</dbReference>
<sequence>MVSATWFSGGPVATNARSGCVLVSQMDEKAGFLTSQLSHPQPVSMIQWRPCVRLHSQRNVLLTCCLDGTVRLWSEIDNGRAKHAKQAFHVLAVIEINQSLNGALGMDTFVTWTAEIRDMTDEGGGVNCSESEGSDLNIPGRCEWLISYGPQMFLTFWAIHCLDDISPLRLPRVTLWKTLDLAEAEGHYVDTAGNLKSNDHSLFIKAVISRRRVHGPPTKCFLIQLLSDNSMGWLQLNSIESSNPQGESLSLDGHTGNILQVAVHPYGFEVELAVSLDSNGLLLFWSLSTISNSILGIPPLALPTWKLVGKVATKHLSCVEYSCLKWAPSILMDYSVLLLGHSKGIDCFIIEIAETEALSWEVTLHSAELSGSSCDCNNDVREVAEITTRRYESYFAGKRYCLVAEPCSSTFPDSHCPDQVTSVAVVSPGSLMPSVQQKWSSYVGVYNNSSPYHMATGYSDGSVRLWRSTCSKWSTSHSELAHISWELVGMFHTHHGPVTVVSLSCGGKVATISMESCTKNISTLCVWQSVRIMNAGSFLLEDEISLSGCSVAMNWFSIGSGQLLLGVCMQNELRIYAQRSFGSQSHGKSGKLLETHIWYCIAIGTTCLAARNFLWGPGATPIVLHDRYFCLFSKWSYHTDKKHQTMIYVQCTKDNSPTFMGGSDKAFVCAVFTDCNMYNINKLSLDGISEKSKALLPPKLNVSIDYPVCSLFSSMVQQQCNSGSKIGLRSILEVNGKLRGSLPIYHPEALLQNLYSGHWRRAFVAVRHLVEYLTSDSTSVACEKAYDSIKPKNIIPQILLSKYFEEPFSTGLSNKGFVWGGDAAVVSSDAKFQINSIEFFEHGADGNGFSNALNSGSVKSEISRFIETIQKFNDIAAITSMERMQILAVIELLDEICDSSCASAYESLDEPGRRFWVAIRFQQLHFLRRFGKSTKNELVVDSGMIAWAFQSDCQDSLLTCFLSNEPSWDEMRNLGVGFWFTNATLLRTRMEKLARSQYLKKKDPRDCALLYVALNRLQVLAGLFKISKDEKDKPLVGFLSRNFQDEKNKGAALKNAYVLMGRHQLELAVAFFLLGGDSSSAVSVCAKNLGDEQLALVICRLTEGNGGSLERHLISKHLLPAAVERSDWWRASLFEWTSGNYAQSFERLLGFKMDPLVNKSVLPSNQASFLDPMVGQYCLVLATKSSMKNHIGESAAVILARWAVLMTLIALNRRGLPIEALQCFSSSLSTAEGKDEGGFTKLRHHGIPHEIFEEPNDALNWLSGDVAMQMEANDKMNLALHYISNLLTEHPSWTDTISFSLKSLVCNEEYRHCQYNLSLESFQHRLIAGLATFEQRCSLKPVDILNMILFYSSNNGTLFLGYHILHDYITREFPPDENHKFDSIFWYHPIPKLFLKASKEVSWLFARYLMCNSVIYSLPNFVFPLHEVLSTNRSHQLHVWGVYTRRSLQILDSFKVTLKMYSPSFLSEDHMRKTFTAVDLLEYYIISTLALLQKNLRGLILTIHPILSTYSHGHTPSNVDVENLKKQLFQNVELMICNSHSDDIEHLSGASSKQWEHGQNGELLAQIPDDEKWQILGACLWRHLLNFSRDLLKFPPNSPTSNISSSPVSRVSSLISANGNFEYDKNFPLEAFVQVPKLFAKVLENTLACIASCHTKQFATVMSLKLEKENHVPTLLWLQKFDHFESTALYNCVKPDVNYMEMISSETQASLFRILWEMSVDPMVLRTALSQEKMSWLLSNVRKLSRGWNWSAYKNGHTLNDDQEGNSISCANGEGTSPGEKSSQDSSGLLRSKQKDSPLSTEVTYFQRPKDIFMRSGELLEAMCINSINQQQAAVASNRKGILFFERKDDELSKYHSEFIWSEADWPQNGWASSESTPVPTFVSPGIGLGSKNGTHLGLGGGTMGLDSFTRFETDLTDRRAYQASDYGGAGSSGLGWGTQEDFEFVDLPATVDNISTRAFSSHPSRPFFLAGSSNTHIYLWEFGKEKATATYGVLPAANVPPPYALASIAALQFEDCGHRFVTAALDGTICTWQLEVGGRSNILPTESSLCFNRHAMDVTYVAASGSVIAAAGYSSDDVNVVIWDTLAPNTTSQASLICHEGGARSVSVFDNNLGSGSISPLIVTGGKDGDVGLHDFRFIATGKTKRHRHSNSATLETQLGVSRKFGEQHSKGMLWYIPKAHLGSIVKIATVPNSSFFLTGSKDGDVKLWDAKKAELVFHWPKLHERHTFLQPSTRGFGGIVRAGVTDIQVLPHGFLTCGGDGSVKMVEIKNYPYK</sequence>
<keyword evidence="5" id="KW-1185">Reference proteome</keyword>
<dbReference type="InParanoid" id="A0A2G5CC44"/>
<dbReference type="FunFam" id="2.130.10.10:FF:001240">
    <property type="entry name" value="Transducin family protein / WD-40 repeat family protein"/>
    <property type="match status" value="1"/>
</dbReference>
<keyword evidence="1" id="KW-0853">WD repeat</keyword>
<dbReference type="SMART" id="SM00320">
    <property type="entry name" value="WD40"/>
    <property type="match status" value="10"/>
</dbReference>
<dbReference type="PANTHER" id="PTHR13950">
    <property type="entry name" value="RABCONNECTIN-RELATED"/>
    <property type="match status" value="1"/>
</dbReference>
<dbReference type="InterPro" id="IPR001680">
    <property type="entry name" value="WD40_rpt"/>
</dbReference>
<dbReference type="PROSITE" id="PS50294">
    <property type="entry name" value="WD_REPEATS_REGION"/>
    <property type="match status" value="1"/>
</dbReference>
<name>A0A2G5CC44_AQUCA</name>
<evidence type="ECO:0000259" key="3">
    <source>
        <dbReference type="Pfam" id="PF12234"/>
    </source>
</evidence>
<dbReference type="EMBL" id="KZ305083">
    <property type="protein sequence ID" value="PIA28840.1"/>
    <property type="molecule type" value="Genomic_DNA"/>
</dbReference>
<dbReference type="InterPro" id="IPR022033">
    <property type="entry name" value="Rav1p_C"/>
</dbReference>
<feature type="compositionally biased region" description="Polar residues" evidence="2">
    <location>
        <begin position="1779"/>
        <end position="1789"/>
    </location>
</feature>
<dbReference type="FunCoup" id="A0A2G5CC44">
    <property type="interactions" value="1388"/>
</dbReference>
<evidence type="ECO:0000256" key="2">
    <source>
        <dbReference type="SAM" id="MobiDB-lite"/>
    </source>
</evidence>
<evidence type="ECO:0000313" key="4">
    <source>
        <dbReference type="EMBL" id="PIA28840.1"/>
    </source>
</evidence>
<accession>A0A2G5CC44</accession>
<dbReference type="GO" id="GO:0043291">
    <property type="term" value="C:RAVE complex"/>
    <property type="evidence" value="ECO:0007669"/>
    <property type="project" value="TreeGrafter"/>
</dbReference>
<proteinExistence type="predicted"/>
<dbReference type="GO" id="GO:0007035">
    <property type="term" value="P:vacuolar acidification"/>
    <property type="evidence" value="ECO:0007669"/>
    <property type="project" value="TreeGrafter"/>
</dbReference>
<reference evidence="4 5" key="1">
    <citation type="submission" date="2017-09" db="EMBL/GenBank/DDBJ databases">
        <title>WGS assembly of Aquilegia coerulea Goldsmith.</title>
        <authorList>
            <person name="Hodges S."/>
            <person name="Kramer E."/>
            <person name="Nordborg M."/>
            <person name="Tomkins J."/>
            <person name="Borevitz J."/>
            <person name="Derieg N."/>
            <person name="Yan J."/>
            <person name="Mihaltcheva S."/>
            <person name="Hayes R.D."/>
            <person name="Rokhsar D."/>
        </authorList>
    </citation>
    <scope>NUCLEOTIDE SEQUENCE [LARGE SCALE GENOMIC DNA]</scope>
    <source>
        <strain evidence="5">cv. Goldsmith</strain>
    </source>
</reference>
<gene>
    <name evidence="4" type="ORF">AQUCO_06600041v1</name>
</gene>
<dbReference type="PANTHER" id="PTHR13950:SF9">
    <property type="entry name" value="RABCONNECTIN-3A"/>
    <property type="match status" value="1"/>
</dbReference>
<dbReference type="Pfam" id="PF00400">
    <property type="entry name" value="WD40"/>
    <property type="match status" value="2"/>
</dbReference>
<dbReference type="InterPro" id="IPR015943">
    <property type="entry name" value="WD40/YVTN_repeat-like_dom_sf"/>
</dbReference>
<feature type="repeat" description="WD" evidence="1">
    <location>
        <begin position="2179"/>
        <end position="2220"/>
    </location>
</feature>
<feature type="domain" description="RAVE complex protein Rav1 C-terminal" evidence="3">
    <location>
        <begin position="718"/>
        <end position="1150"/>
    </location>
</feature>
<dbReference type="STRING" id="218851.A0A2G5CC44"/>
<dbReference type="Pfam" id="PF12234">
    <property type="entry name" value="Rav1p_C"/>
    <property type="match status" value="1"/>
</dbReference>
<feature type="region of interest" description="Disordered" evidence="2">
    <location>
        <begin position="1762"/>
        <end position="1796"/>
    </location>
</feature>
<dbReference type="PROSITE" id="PS50082">
    <property type="entry name" value="WD_REPEATS_2"/>
    <property type="match status" value="1"/>
</dbReference>
<protein>
    <recommendedName>
        <fullName evidence="3">RAVE complex protein Rav1 C-terminal domain-containing protein</fullName>
    </recommendedName>
</protein>
<dbReference type="InterPro" id="IPR036322">
    <property type="entry name" value="WD40_repeat_dom_sf"/>
</dbReference>
<dbReference type="SUPFAM" id="SSF50978">
    <property type="entry name" value="WD40 repeat-like"/>
    <property type="match status" value="2"/>
</dbReference>
<evidence type="ECO:0000313" key="5">
    <source>
        <dbReference type="Proteomes" id="UP000230069"/>
    </source>
</evidence>
<dbReference type="OrthoDB" id="342131at2759"/>